<gene>
    <name evidence="2 5" type="primary">thiL</name>
    <name evidence="5" type="ORF">ACFOEB_15600</name>
</gene>
<dbReference type="InterPro" id="IPR036676">
    <property type="entry name" value="PurM-like_C_sf"/>
</dbReference>
<feature type="binding site" evidence="2">
    <location>
        <position position="49"/>
    </location>
    <ligand>
        <name>Mg(2+)</name>
        <dbReference type="ChEBI" id="CHEBI:18420"/>
        <label>1</label>
    </ligand>
</feature>
<comment type="function">
    <text evidence="2">Catalyzes the ATP-dependent phosphorylation of thiamine-monophosphate (TMP) to form thiamine-pyrophosphate (TPP), the active form of vitamin B1.</text>
</comment>
<name>A0ABV7HVK2_9GAMM</name>
<feature type="binding site" evidence="2">
    <location>
        <begin position="128"/>
        <end position="129"/>
    </location>
    <ligand>
        <name>ATP</name>
        <dbReference type="ChEBI" id="CHEBI:30616"/>
    </ligand>
</feature>
<keyword evidence="2 5" id="KW-0418">Kinase</keyword>
<dbReference type="RefSeq" id="WP_382417961.1">
    <property type="nucleotide sequence ID" value="NZ_AP031500.1"/>
</dbReference>
<reference evidence="6" key="1">
    <citation type="journal article" date="2019" name="Int. J. Syst. Evol. Microbiol.">
        <title>The Global Catalogue of Microorganisms (GCM) 10K type strain sequencing project: providing services to taxonomists for standard genome sequencing and annotation.</title>
        <authorList>
            <consortium name="The Broad Institute Genomics Platform"/>
            <consortium name="The Broad Institute Genome Sequencing Center for Infectious Disease"/>
            <person name="Wu L."/>
            <person name="Ma J."/>
        </authorList>
    </citation>
    <scope>NUCLEOTIDE SEQUENCE [LARGE SCALE GENOMIC DNA]</scope>
    <source>
        <strain evidence="6">KCTC 52141</strain>
    </source>
</reference>
<dbReference type="Gene3D" id="3.30.1330.10">
    <property type="entry name" value="PurM-like, N-terminal domain"/>
    <property type="match status" value="1"/>
</dbReference>
<feature type="binding site" evidence="2">
    <location>
        <position position="77"/>
    </location>
    <ligand>
        <name>Mg(2+)</name>
        <dbReference type="ChEBI" id="CHEBI:18420"/>
        <label>4</label>
    </ligand>
</feature>
<dbReference type="Pfam" id="PF00586">
    <property type="entry name" value="AIRS"/>
    <property type="match status" value="1"/>
</dbReference>
<feature type="binding site" evidence="2">
    <location>
        <position position="56"/>
    </location>
    <ligand>
        <name>substrate</name>
    </ligand>
</feature>
<keyword evidence="2 5" id="KW-0808">Transferase</keyword>
<dbReference type="InterPro" id="IPR010918">
    <property type="entry name" value="PurM-like_C_dom"/>
</dbReference>
<feature type="binding site" evidence="2">
    <location>
        <position position="153"/>
    </location>
    <ligand>
        <name>ATP</name>
        <dbReference type="ChEBI" id="CHEBI:30616"/>
    </ligand>
</feature>
<feature type="binding site" evidence="2">
    <location>
        <position position="129"/>
    </location>
    <ligand>
        <name>Mg(2+)</name>
        <dbReference type="ChEBI" id="CHEBI:18420"/>
        <label>1</label>
    </ligand>
</feature>
<dbReference type="Proteomes" id="UP001595548">
    <property type="component" value="Unassembled WGS sequence"/>
</dbReference>
<organism evidence="5 6">
    <name type="scientific">Gilvimarinus japonicus</name>
    <dbReference type="NCBI Taxonomy" id="1796469"/>
    <lineage>
        <taxon>Bacteria</taxon>
        <taxon>Pseudomonadati</taxon>
        <taxon>Pseudomonadota</taxon>
        <taxon>Gammaproteobacteria</taxon>
        <taxon>Cellvibrionales</taxon>
        <taxon>Cellvibrionaceae</taxon>
        <taxon>Gilvimarinus</taxon>
    </lineage>
</organism>
<dbReference type="HAMAP" id="MF_02128">
    <property type="entry name" value="TMP_kinase"/>
    <property type="match status" value="1"/>
</dbReference>
<dbReference type="PANTHER" id="PTHR30270:SF0">
    <property type="entry name" value="THIAMINE-MONOPHOSPHATE KINASE"/>
    <property type="match status" value="1"/>
</dbReference>
<evidence type="ECO:0000256" key="1">
    <source>
        <dbReference type="ARBA" id="ARBA00022977"/>
    </source>
</evidence>
<comment type="catalytic activity">
    <reaction evidence="2">
        <text>thiamine phosphate + ATP = thiamine diphosphate + ADP</text>
        <dbReference type="Rhea" id="RHEA:15913"/>
        <dbReference type="ChEBI" id="CHEBI:30616"/>
        <dbReference type="ChEBI" id="CHEBI:37575"/>
        <dbReference type="ChEBI" id="CHEBI:58937"/>
        <dbReference type="ChEBI" id="CHEBI:456216"/>
        <dbReference type="EC" id="2.7.4.16"/>
    </reaction>
</comment>
<keyword evidence="1 2" id="KW-0784">Thiamine biosynthesis</keyword>
<dbReference type="PANTHER" id="PTHR30270">
    <property type="entry name" value="THIAMINE-MONOPHOSPHATE KINASE"/>
    <property type="match status" value="1"/>
</dbReference>
<dbReference type="Gene3D" id="3.90.650.10">
    <property type="entry name" value="PurM-like C-terminal domain"/>
    <property type="match status" value="1"/>
</dbReference>
<proteinExistence type="inferred from homology"/>
<evidence type="ECO:0000313" key="6">
    <source>
        <dbReference type="Proteomes" id="UP001595548"/>
    </source>
</evidence>
<dbReference type="InterPro" id="IPR036921">
    <property type="entry name" value="PurM-like_N_sf"/>
</dbReference>
<evidence type="ECO:0000313" key="5">
    <source>
        <dbReference type="EMBL" id="MFC3156636.1"/>
    </source>
</evidence>
<feature type="domain" description="PurM-like C-terminal" evidence="4">
    <location>
        <begin position="191"/>
        <end position="313"/>
    </location>
</feature>
<dbReference type="EMBL" id="JBHRTL010000031">
    <property type="protein sequence ID" value="MFC3156636.1"/>
    <property type="molecule type" value="Genomic_DNA"/>
</dbReference>
<dbReference type="CDD" id="cd02194">
    <property type="entry name" value="ThiL"/>
    <property type="match status" value="1"/>
</dbReference>
<feature type="binding site" evidence="2">
    <location>
        <position position="77"/>
    </location>
    <ligand>
        <name>Mg(2+)</name>
        <dbReference type="ChEBI" id="CHEBI:18420"/>
        <label>2</label>
    </ligand>
</feature>
<feature type="binding site" evidence="2">
    <location>
        <position position="226"/>
    </location>
    <ligand>
        <name>ATP</name>
        <dbReference type="ChEBI" id="CHEBI:30616"/>
    </ligand>
</feature>
<accession>A0ABV7HVK2</accession>
<comment type="miscellaneous">
    <text evidence="2">Reaction mechanism of ThiL seems to utilize a direct, inline transfer of the gamma-phosphate of ATP to TMP rather than a phosphorylated enzyme intermediate.</text>
</comment>
<feature type="binding site" evidence="2">
    <location>
        <position position="227"/>
    </location>
    <ligand>
        <name>Mg(2+)</name>
        <dbReference type="ChEBI" id="CHEBI:18420"/>
        <label>5</label>
    </ligand>
</feature>
<feature type="binding site" evidence="2">
    <location>
        <position position="274"/>
    </location>
    <ligand>
        <name>substrate</name>
    </ligand>
</feature>
<dbReference type="PIRSF" id="PIRSF005303">
    <property type="entry name" value="Thiam_monoph_kin"/>
    <property type="match status" value="1"/>
</dbReference>
<dbReference type="GO" id="GO:0009030">
    <property type="term" value="F:thiamine-phosphate kinase activity"/>
    <property type="evidence" value="ECO:0007669"/>
    <property type="project" value="UniProtKB-EC"/>
</dbReference>
<dbReference type="SUPFAM" id="SSF55326">
    <property type="entry name" value="PurM N-terminal domain-like"/>
    <property type="match status" value="1"/>
</dbReference>
<feature type="domain" description="PurM-like N-terminal" evidence="3">
    <location>
        <begin position="30"/>
        <end position="145"/>
    </location>
</feature>
<keyword evidence="6" id="KW-1185">Reference proteome</keyword>
<comment type="pathway">
    <text evidence="2">Cofactor biosynthesis; thiamine diphosphate biosynthesis; thiamine diphosphate from thiamine phosphate: step 1/1.</text>
</comment>
<evidence type="ECO:0000256" key="2">
    <source>
        <dbReference type="HAMAP-Rule" id="MF_02128"/>
    </source>
</evidence>
<protein>
    <recommendedName>
        <fullName evidence="2">Thiamine-monophosphate kinase</fullName>
        <shortName evidence="2">TMP kinase</shortName>
        <shortName evidence="2">Thiamine-phosphate kinase</shortName>
        <ecNumber evidence="2">2.7.4.16</ecNumber>
    </recommendedName>
</protein>
<feature type="binding site" evidence="2">
    <location>
        <position position="32"/>
    </location>
    <ligand>
        <name>Mg(2+)</name>
        <dbReference type="ChEBI" id="CHEBI:18420"/>
        <label>4</label>
    </ligand>
</feature>
<keyword evidence="2" id="KW-0460">Magnesium</keyword>
<keyword evidence="2" id="KW-0479">Metal-binding</keyword>
<feature type="binding site" evidence="2">
    <location>
        <position position="329"/>
    </location>
    <ligand>
        <name>substrate</name>
    </ligand>
</feature>
<feature type="binding site" evidence="2">
    <location>
        <position position="224"/>
    </location>
    <ligand>
        <name>Mg(2+)</name>
        <dbReference type="ChEBI" id="CHEBI:18420"/>
        <label>3</label>
    </ligand>
</feature>
<evidence type="ECO:0000259" key="4">
    <source>
        <dbReference type="Pfam" id="PF02769"/>
    </source>
</evidence>
<keyword evidence="2" id="KW-0067">ATP-binding</keyword>
<dbReference type="InterPro" id="IPR006283">
    <property type="entry name" value="ThiL-like"/>
</dbReference>
<evidence type="ECO:0000259" key="3">
    <source>
        <dbReference type="Pfam" id="PF00586"/>
    </source>
</evidence>
<dbReference type="Pfam" id="PF02769">
    <property type="entry name" value="AIRS_C"/>
    <property type="match status" value="1"/>
</dbReference>
<comment type="caution">
    <text evidence="5">The sequence shown here is derived from an EMBL/GenBank/DDBJ whole genome shotgun (WGS) entry which is preliminary data.</text>
</comment>
<feature type="binding site" evidence="2">
    <location>
        <position position="49"/>
    </location>
    <ligand>
        <name>Mg(2+)</name>
        <dbReference type="ChEBI" id="CHEBI:18420"/>
        <label>2</label>
    </ligand>
</feature>
<dbReference type="SUPFAM" id="SSF56042">
    <property type="entry name" value="PurM C-terminal domain-like"/>
    <property type="match status" value="1"/>
</dbReference>
<comment type="caution">
    <text evidence="2">Lacks conserved residue(s) required for the propagation of feature annotation.</text>
</comment>
<feature type="binding site" evidence="2">
    <location>
        <position position="77"/>
    </location>
    <ligand>
        <name>Mg(2+)</name>
        <dbReference type="ChEBI" id="CHEBI:18420"/>
        <label>3</label>
    </ligand>
</feature>
<sequence>MSAGEFELINHYFKPAPDALNPASVLLGIGDDAALIQPDAGQALVVAADTLVSGVHFLADAPAAEVAQRALRVNLSDMAAMGAEPRWFTLALTLPKTWSDETRREWVADFSRGLKDCADGYACSLIGGDTTSGPLSISIQMLGQVPAVKALRRDGAGLDDFVLVTHTLGDSAAALATLDEDSLNVAEAALDETDRAYLQSRYYRPEPRISEGVLLRDIASSAQDISDGLLADLGHLCEASDVAAEIDIAELPLSLTLQKFDVGQAQRWALTGGDDYELVFTVPEQNMPQLAMAQAQGRIQATVIGRIVSGAGVHCELDGAPFSVDTTGYRHF</sequence>
<comment type="similarity">
    <text evidence="2">Belongs to the thiamine-monophosphate kinase family.</text>
</comment>
<dbReference type="InterPro" id="IPR016188">
    <property type="entry name" value="PurM-like_N"/>
</dbReference>
<keyword evidence="2" id="KW-0547">Nucleotide-binding</keyword>
<dbReference type="NCBIfam" id="TIGR01379">
    <property type="entry name" value="thiL"/>
    <property type="match status" value="1"/>
</dbReference>
<feature type="binding site" evidence="2">
    <location>
        <position position="32"/>
    </location>
    <ligand>
        <name>Mg(2+)</name>
        <dbReference type="ChEBI" id="CHEBI:18420"/>
        <label>3</label>
    </ligand>
</feature>
<dbReference type="EC" id="2.7.4.16" evidence="2"/>